<evidence type="ECO:0000256" key="1">
    <source>
        <dbReference type="SAM" id="MobiDB-lite"/>
    </source>
</evidence>
<protein>
    <recommendedName>
        <fullName evidence="2">Thioredoxin domain-containing protein</fullName>
    </recommendedName>
</protein>
<feature type="region of interest" description="Disordered" evidence="1">
    <location>
        <begin position="1"/>
        <end position="21"/>
    </location>
</feature>
<dbReference type="PANTHER" id="PTHR42852">
    <property type="entry name" value="THIOL:DISULFIDE INTERCHANGE PROTEIN DSBE"/>
    <property type="match status" value="1"/>
</dbReference>
<dbReference type="InterPro" id="IPR028921">
    <property type="entry name" value="NTF2_fold_dom"/>
</dbReference>
<dbReference type="InterPro" id="IPR013766">
    <property type="entry name" value="Thioredoxin_domain"/>
</dbReference>
<dbReference type="InterPro" id="IPR050553">
    <property type="entry name" value="Thioredoxin_ResA/DsbE_sf"/>
</dbReference>
<dbReference type="Pfam" id="PF15631">
    <property type="entry name" value="Imm-NTF2-2"/>
    <property type="match status" value="1"/>
</dbReference>
<dbReference type="SUPFAM" id="SSF52833">
    <property type="entry name" value="Thioredoxin-like"/>
    <property type="match status" value="1"/>
</dbReference>
<organism evidence="3 4">
    <name type="scientific">Solimonas fluminis</name>
    <dbReference type="NCBI Taxonomy" id="2086571"/>
    <lineage>
        <taxon>Bacteria</taxon>
        <taxon>Pseudomonadati</taxon>
        <taxon>Pseudomonadota</taxon>
        <taxon>Gammaproteobacteria</taxon>
        <taxon>Nevskiales</taxon>
        <taxon>Nevskiaceae</taxon>
        <taxon>Solimonas</taxon>
    </lineage>
</organism>
<accession>A0A2S5TC37</accession>
<sequence length="339" mass="37148">MPASAGMTKRTIRRSAMRRRTSDLSLPEASFRKDSSMKLFRALFCALTLSLAAPAQAEPAQAPPWSLKTPEGKTVNYPADAGGRPTVLLFWPSWCPFSRALQPYVDDIWKDYRGAGVNVWTINILENRGGDPVQAMKDRGLGFPLLLDGDPLIGPYGISRTPWFLVIDGKGRIVYSRPDNVPSPVDVAKKARETLNGLLGARAVPLPASYPPPYDLHLRKPGGPQSSRLESAAAPDADWRPWAQRYLDSVPADESAAGIAPQGPVDDGKAAIRIARELWTQRWGAEQTSIQAPYRSYRRNNRWLVLGSAKSGQLGQGWVLVLEADSGRVIRLSQGDTVP</sequence>
<dbReference type="OrthoDB" id="9799347at2"/>
<dbReference type="Gene3D" id="3.40.30.10">
    <property type="entry name" value="Glutaredoxin"/>
    <property type="match status" value="1"/>
</dbReference>
<dbReference type="GO" id="GO:0016209">
    <property type="term" value="F:antioxidant activity"/>
    <property type="evidence" value="ECO:0007669"/>
    <property type="project" value="InterPro"/>
</dbReference>
<dbReference type="PROSITE" id="PS51352">
    <property type="entry name" value="THIOREDOXIN_2"/>
    <property type="match status" value="1"/>
</dbReference>
<proteinExistence type="predicted"/>
<comment type="caution">
    <text evidence="3">The sequence shown here is derived from an EMBL/GenBank/DDBJ whole genome shotgun (WGS) entry which is preliminary data.</text>
</comment>
<evidence type="ECO:0000313" key="3">
    <source>
        <dbReference type="EMBL" id="PPE72502.1"/>
    </source>
</evidence>
<evidence type="ECO:0000259" key="2">
    <source>
        <dbReference type="PROSITE" id="PS51352"/>
    </source>
</evidence>
<dbReference type="GO" id="GO:0016491">
    <property type="term" value="F:oxidoreductase activity"/>
    <property type="evidence" value="ECO:0007669"/>
    <property type="project" value="InterPro"/>
</dbReference>
<gene>
    <name evidence="3" type="ORF">C3942_18345</name>
</gene>
<name>A0A2S5TC37_9GAMM</name>
<keyword evidence="4" id="KW-1185">Reference proteome</keyword>
<dbReference type="InterPro" id="IPR036249">
    <property type="entry name" value="Thioredoxin-like_sf"/>
</dbReference>
<dbReference type="AlphaFoldDB" id="A0A2S5TC37"/>
<dbReference type="InterPro" id="IPR000866">
    <property type="entry name" value="AhpC/TSA"/>
</dbReference>
<dbReference type="Proteomes" id="UP000238220">
    <property type="component" value="Unassembled WGS sequence"/>
</dbReference>
<feature type="compositionally biased region" description="Basic residues" evidence="1">
    <location>
        <begin position="10"/>
        <end position="19"/>
    </location>
</feature>
<dbReference type="EMBL" id="PSNW01000012">
    <property type="protein sequence ID" value="PPE72502.1"/>
    <property type="molecule type" value="Genomic_DNA"/>
</dbReference>
<reference evidence="3 4" key="1">
    <citation type="submission" date="2018-02" db="EMBL/GenBank/DDBJ databases">
        <title>Genome sequencing of Solimonas sp. HR-BB.</title>
        <authorList>
            <person name="Lee Y."/>
            <person name="Jeon C.O."/>
        </authorList>
    </citation>
    <scope>NUCLEOTIDE SEQUENCE [LARGE SCALE GENOMIC DNA]</scope>
    <source>
        <strain evidence="3 4">HR-BB</strain>
    </source>
</reference>
<dbReference type="CDD" id="cd02966">
    <property type="entry name" value="TlpA_like_family"/>
    <property type="match status" value="1"/>
</dbReference>
<dbReference type="Pfam" id="PF00578">
    <property type="entry name" value="AhpC-TSA"/>
    <property type="match status" value="1"/>
</dbReference>
<feature type="domain" description="Thioredoxin" evidence="2">
    <location>
        <begin position="56"/>
        <end position="200"/>
    </location>
</feature>
<dbReference type="PANTHER" id="PTHR42852:SF17">
    <property type="entry name" value="THIOREDOXIN-LIKE PROTEIN HI_1115"/>
    <property type="match status" value="1"/>
</dbReference>
<evidence type="ECO:0000313" key="4">
    <source>
        <dbReference type="Proteomes" id="UP000238220"/>
    </source>
</evidence>